<dbReference type="RefSeq" id="WP_161021302.1">
    <property type="nucleotide sequence ID" value="NZ_WWCP01000042.1"/>
</dbReference>
<dbReference type="EMBL" id="WWCP01000042">
    <property type="protein sequence ID" value="MYM84891.1"/>
    <property type="molecule type" value="Genomic_DNA"/>
</dbReference>
<evidence type="ECO:0000256" key="1">
    <source>
        <dbReference type="ARBA" id="ARBA00001954"/>
    </source>
</evidence>
<dbReference type="InterPro" id="IPR050411">
    <property type="entry name" value="AlphaKG_dependent_hydroxylases"/>
</dbReference>
<evidence type="ECO:0000313" key="6">
    <source>
        <dbReference type="Proteomes" id="UP000474565"/>
    </source>
</evidence>
<keyword evidence="2" id="KW-0560">Oxidoreductase</keyword>
<dbReference type="GO" id="GO:0016706">
    <property type="term" value="F:2-oxoglutarate-dependent dioxygenase activity"/>
    <property type="evidence" value="ECO:0007669"/>
    <property type="project" value="UniProtKB-ARBA"/>
</dbReference>
<name>A0A6L8MS44_9BURK</name>
<dbReference type="AlphaFoldDB" id="A0A6L8MS44"/>
<evidence type="ECO:0000313" key="5">
    <source>
        <dbReference type="EMBL" id="MYM84891.1"/>
    </source>
</evidence>
<dbReference type="Gene3D" id="3.60.130.10">
    <property type="entry name" value="Clavaminate synthase-like"/>
    <property type="match status" value="1"/>
</dbReference>
<dbReference type="SUPFAM" id="SSF51197">
    <property type="entry name" value="Clavaminate synthase-like"/>
    <property type="match status" value="1"/>
</dbReference>
<dbReference type="PANTHER" id="PTHR10696:SF56">
    <property type="entry name" value="TAUD_TFDA-LIKE DOMAIN-CONTAINING PROTEIN"/>
    <property type="match status" value="1"/>
</dbReference>
<evidence type="ECO:0000256" key="3">
    <source>
        <dbReference type="ARBA" id="ARBA00023194"/>
    </source>
</evidence>
<sequence length="318" mass="36738">MFEDATLTPLCPTSDFYAVLKPHREIDLVEWARSNQPAISAALRKNKAILFRNFKSQDHETFAQFVQAIARPLEYVYRSTPRTSIGEKLYTATEFPRQYSIPLHCENSYQADWPMQLFFYCKQPAAEGGATPIADIAQVTRTLDTSIKETFEKKEVLYVRNYGSGIDLNWQTVFQSQIKAEVEAYCRENQIEYAWKGENLQTRQRRPAMARHPFSQELLWFNQAHLFHVSALEAATRAAMLKIFPPNELPRNAYFGDGSELNEEELTHIRSTYVQAQSVFEWQRGDILMVDNMQVAHGRQPFIGERAVLVMMGNLHTQ</sequence>
<keyword evidence="3" id="KW-0045">Antibiotic biosynthesis</keyword>
<dbReference type="InterPro" id="IPR003819">
    <property type="entry name" value="TauD/TfdA-like"/>
</dbReference>
<accession>A0A6L8MS44</accession>
<keyword evidence="5" id="KW-0223">Dioxygenase</keyword>
<gene>
    <name evidence="5" type="ORF">GTP44_23455</name>
</gene>
<feature type="domain" description="TauD/TfdA-like" evidence="4">
    <location>
        <begin position="19"/>
        <end position="311"/>
    </location>
</feature>
<evidence type="ECO:0000259" key="4">
    <source>
        <dbReference type="Pfam" id="PF02668"/>
    </source>
</evidence>
<dbReference type="Pfam" id="PF02668">
    <property type="entry name" value="TauD"/>
    <property type="match status" value="1"/>
</dbReference>
<dbReference type="Proteomes" id="UP000474565">
    <property type="component" value="Unassembled WGS sequence"/>
</dbReference>
<protein>
    <submittedName>
        <fullName evidence="5">TauD/TfdA family dioxygenase</fullName>
    </submittedName>
</protein>
<dbReference type="PANTHER" id="PTHR10696">
    <property type="entry name" value="GAMMA-BUTYROBETAINE HYDROXYLASE-RELATED"/>
    <property type="match status" value="1"/>
</dbReference>
<dbReference type="GO" id="GO:0017000">
    <property type="term" value="P:antibiotic biosynthetic process"/>
    <property type="evidence" value="ECO:0007669"/>
    <property type="project" value="UniProtKB-KW"/>
</dbReference>
<proteinExistence type="predicted"/>
<evidence type="ECO:0000256" key="2">
    <source>
        <dbReference type="ARBA" id="ARBA00023002"/>
    </source>
</evidence>
<comment type="cofactor">
    <cofactor evidence="1">
        <name>Fe(2+)</name>
        <dbReference type="ChEBI" id="CHEBI:29033"/>
    </cofactor>
</comment>
<comment type="caution">
    <text evidence="5">The sequence shown here is derived from an EMBL/GenBank/DDBJ whole genome shotgun (WGS) entry which is preliminary data.</text>
</comment>
<dbReference type="InterPro" id="IPR042098">
    <property type="entry name" value="TauD-like_sf"/>
</dbReference>
<reference evidence="5 6" key="1">
    <citation type="submission" date="2019-12" db="EMBL/GenBank/DDBJ databases">
        <title>Novel species isolated from a subtropical stream in China.</title>
        <authorList>
            <person name="Lu H."/>
        </authorList>
    </citation>
    <scope>NUCLEOTIDE SEQUENCE [LARGE SCALE GENOMIC DNA]</scope>
    <source>
        <strain evidence="5 6">FT50W</strain>
    </source>
</reference>
<organism evidence="5 6">
    <name type="scientific">Duganella lactea</name>
    <dbReference type="NCBI Taxonomy" id="2692173"/>
    <lineage>
        <taxon>Bacteria</taxon>
        <taxon>Pseudomonadati</taxon>
        <taxon>Pseudomonadota</taxon>
        <taxon>Betaproteobacteria</taxon>
        <taxon>Burkholderiales</taxon>
        <taxon>Oxalobacteraceae</taxon>
        <taxon>Telluria group</taxon>
        <taxon>Duganella</taxon>
    </lineage>
</organism>